<evidence type="ECO:0000256" key="5">
    <source>
        <dbReference type="ARBA" id="ARBA00023054"/>
    </source>
</evidence>
<keyword evidence="4" id="KW-0647">Proteasome</keyword>
<evidence type="ECO:0000259" key="8">
    <source>
        <dbReference type="PROSITE" id="PS51774"/>
    </source>
</evidence>
<dbReference type="PANTHER" id="PTHR23073">
    <property type="entry name" value="26S PROTEASOME REGULATORY SUBUNIT"/>
    <property type="match status" value="1"/>
</dbReference>
<evidence type="ECO:0000313" key="9">
    <source>
        <dbReference type="EMBL" id="KAH0906737.1"/>
    </source>
</evidence>
<feature type="domain" description="NAB" evidence="8">
    <location>
        <begin position="447"/>
        <end position="527"/>
    </location>
</feature>
<dbReference type="InterPro" id="IPR032501">
    <property type="entry name" value="Prot_ATP_ID_OB_2nd"/>
</dbReference>
<evidence type="ECO:0000256" key="2">
    <source>
        <dbReference type="ARBA" id="ARBA00022741"/>
    </source>
</evidence>
<dbReference type="InterPro" id="IPR003960">
    <property type="entry name" value="ATPase_AAA_CS"/>
</dbReference>
<dbReference type="Gene3D" id="1.10.8.60">
    <property type="match status" value="1"/>
</dbReference>
<gene>
    <name evidence="9" type="ORF">HID58_038564</name>
</gene>
<keyword evidence="10" id="KW-1185">Reference proteome</keyword>
<comment type="caution">
    <text evidence="9">The sequence shown here is derived from an EMBL/GenBank/DDBJ whole genome shotgun (WGS) entry which is preliminary data.</text>
</comment>
<dbReference type="InterPro" id="IPR050221">
    <property type="entry name" value="26S_Proteasome_ATPase"/>
</dbReference>
<evidence type="ECO:0000313" key="10">
    <source>
        <dbReference type="Proteomes" id="UP000824890"/>
    </source>
</evidence>
<dbReference type="InterPro" id="IPR003959">
    <property type="entry name" value="ATPase_AAA_core"/>
</dbReference>
<feature type="non-terminal residue" evidence="9">
    <location>
        <position position="1"/>
    </location>
</feature>
<dbReference type="InterPro" id="IPR011684">
    <property type="entry name" value="NAB"/>
</dbReference>
<feature type="region of interest" description="Disordered" evidence="7">
    <location>
        <begin position="581"/>
        <end position="608"/>
    </location>
</feature>
<feature type="coiled-coil region" evidence="6">
    <location>
        <begin position="46"/>
        <end position="73"/>
    </location>
</feature>
<keyword evidence="2" id="KW-0547">Nucleotide-binding</keyword>
<feature type="coiled-coil region" evidence="6">
    <location>
        <begin position="668"/>
        <end position="776"/>
    </location>
</feature>
<evidence type="ECO:0000256" key="6">
    <source>
        <dbReference type="SAM" id="Coils"/>
    </source>
</evidence>
<reference evidence="9 10" key="1">
    <citation type="submission" date="2021-05" db="EMBL/GenBank/DDBJ databases">
        <title>Genome Assembly of Synthetic Allotetraploid Brassica napus Reveals Homoeologous Exchanges between Subgenomes.</title>
        <authorList>
            <person name="Davis J.T."/>
        </authorList>
    </citation>
    <scope>NUCLEOTIDE SEQUENCE [LARGE SCALE GENOMIC DNA]</scope>
    <source>
        <strain evidence="10">cv. Da-Ae</strain>
        <tissue evidence="9">Seedling</tissue>
    </source>
</reference>
<keyword evidence="5 6" id="KW-0175">Coiled coil</keyword>
<dbReference type="Pfam" id="PF16450">
    <property type="entry name" value="Prot_ATP_ID_OB_C"/>
    <property type="match status" value="1"/>
</dbReference>
<dbReference type="InterPro" id="IPR003593">
    <property type="entry name" value="AAA+_ATPase"/>
</dbReference>
<keyword evidence="3" id="KW-0067">ATP-binding</keyword>
<dbReference type="Proteomes" id="UP000824890">
    <property type="component" value="Unassembled WGS sequence"/>
</dbReference>
<dbReference type="Pfam" id="PF17862">
    <property type="entry name" value="AAA_lid_3"/>
    <property type="match status" value="1"/>
</dbReference>
<proteinExistence type="inferred from homology"/>
<comment type="similarity">
    <text evidence="1">Belongs to the AAA ATPase family.</text>
</comment>
<dbReference type="Gene3D" id="3.40.50.300">
    <property type="entry name" value="P-loop containing nucleotide triphosphate hydrolases"/>
    <property type="match status" value="1"/>
</dbReference>
<organism evidence="9 10">
    <name type="scientific">Brassica napus</name>
    <name type="common">Rape</name>
    <dbReference type="NCBI Taxonomy" id="3708"/>
    <lineage>
        <taxon>Eukaryota</taxon>
        <taxon>Viridiplantae</taxon>
        <taxon>Streptophyta</taxon>
        <taxon>Embryophyta</taxon>
        <taxon>Tracheophyta</taxon>
        <taxon>Spermatophyta</taxon>
        <taxon>Magnoliopsida</taxon>
        <taxon>eudicotyledons</taxon>
        <taxon>Gunneridae</taxon>
        <taxon>Pentapetalae</taxon>
        <taxon>rosids</taxon>
        <taxon>malvids</taxon>
        <taxon>Brassicales</taxon>
        <taxon>Brassicaceae</taxon>
        <taxon>Brassiceae</taxon>
        <taxon>Brassica</taxon>
    </lineage>
</organism>
<name>A0ABQ8BPN2_BRANA</name>
<dbReference type="Gene3D" id="1.10.287.1490">
    <property type="match status" value="1"/>
</dbReference>
<evidence type="ECO:0000256" key="1">
    <source>
        <dbReference type="ARBA" id="ARBA00006914"/>
    </source>
</evidence>
<dbReference type="Pfam" id="PF00004">
    <property type="entry name" value="AAA"/>
    <property type="match status" value="1"/>
</dbReference>
<dbReference type="InterPro" id="IPR041569">
    <property type="entry name" value="AAA_lid_3"/>
</dbReference>
<dbReference type="CDD" id="cd19502">
    <property type="entry name" value="RecA-like_PAN_like"/>
    <property type="match status" value="1"/>
</dbReference>
<dbReference type="SUPFAM" id="SSF52540">
    <property type="entry name" value="P-loop containing nucleoside triphosphate hydrolases"/>
    <property type="match status" value="1"/>
</dbReference>
<dbReference type="EMBL" id="JAGKQM010000010">
    <property type="protein sequence ID" value="KAH0906737.1"/>
    <property type="molecule type" value="Genomic_DNA"/>
</dbReference>
<evidence type="ECO:0000256" key="7">
    <source>
        <dbReference type="SAM" id="MobiDB-lite"/>
    </source>
</evidence>
<dbReference type="InterPro" id="IPR027417">
    <property type="entry name" value="P-loop_NTPase"/>
</dbReference>
<dbReference type="SMART" id="SM00382">
    <property type="entry name" value="AAA"/>
    <property type="match status" value="1"/>
</dbReference>
<accession>A0ABQ8BPN2</accession>
<feature type="coiled-coil region" evidence="6">
    <location>
        <begin position="823"/>
        <end position="945"/>
    </location>
</feature>
<evidence type="ECO:0000256" key="4">
    <source>
        <dbReference type="ARBA" id="ARBA00022942"/>
    </source>
</evidence>
<dbReference type="Pfam" id="PF07765">
    <property type="entry name" value="KIP1"/>
    <property type="match status" value="1"/>
</dbReference>
<sequence>TTMAAAMVLDPKSSPPLMDQSTTDEEDPYSRLKSLERQLEFTDIQEEYVKDEQKNLKRELLRAQEEVKRIQSVPLVIGQFMEMVDQNNGIVGSTTGSNYYVRILSTINREDLKPSASVALHRHSNALVDVLPPEADSSISLLSQSEKPDVSYNDIGGCDIQKQEIREAVELPLTHHELYKQIGIDPPRGVLLYGPPGTGKTMLAKAVANHTTAAFIRVVGSEFVQKYLGEGPRMVRDVFRLAKENAPAIIFIDEVDAIATARFDAQTGADREVQRILMELLNQMDGFDQTVNVKVIMATNRADTLDPALLRPGRLDRKIEFPLPDRRQKRLVFQVCTAKMNLSDEVDLEDYVSRPDKISAAEIAAICQEAGMHAVRKNRYVILPKDFEKGYRSNVKKPDTDFEFYKKEVVFSHSLMIGPSIFVAAMDYDLVRSKKSSIKRAESTKSHLWWWDSHIGLKNSKWLENNLDEMDRSVKHMVKLIEEDADSFAKKAEMYYQKRPELLTLVDEFHRMYRSLAERYENITGELRKTSPLELQSQGSGFSDVSSSDITAELNRLSRPPSRRAPGFDYFLGTGGGLPSDVYHNKDGDDSASVTDSELESDDSSSVTNYPGYVSVGSDFQYLTKRVADLDLELREAKERVRMQLEGNTESLVMTRVKSEFVDYPAKLAAYEQELRDANEKIQNSEDQIFMLKSQLARYLPSELDDEEAAASTQDVDVETLSEELRITTLRLREAEKENGIMRREVERSRCDEVKLKSLQSLLDSAQKEIAAWKSKSTADRREVAKLQDRVSMMKHSLAGRDHEIRDLKTALSDAEEKIFPEKAQVKAEIAKLLEEKTQRDEQFKLLEAQVRYLEDEIRRVVNEKMEEEERLKGEIEVLNVEKEDKERCLERVTKKVSELESEMSLLRDEMKAKESRSIEMEKEVEKQRREIEEVAEEKREVIRQLCSSLVYYKDECKRLRDDFSGHRPARPSSILAS</sequence>
<dbReference type="PROSITE" id="PS00674">
    <property type="entry name" value="AAA"/>
    <property type="match status" value="1"/>
</dbReference>
<dbReference type="Gene3D" id="2.40.50.140">
    <property type="entry name" value="Nucleic acid-binding proteins"/>
    <property type="match status" value="1"/>
</dbReference>
<feature type="region of interest" description="Disordered" evidence="7">
    <location>
        <begin position="1"/>
        <end position="30"/>
    </location>
</feature>
<protein>
    <recommendedName>
        <fullName evidence="8">NAB domain-containing protein</fullName>
    </recommendedName>
</protein>
<evidence type="ECO:0000256" key="3">
    <source>
        <dbReference type="ARBA" id="ARBA00022840"/>
    </source>
</evidence>
<dbReference type="PROSITE" id="PS51774">
    <property type="entry name" value="NAB"/>
    <property type="match status" value="1"/>
</dbReference>
<dbReference type="InterPro" id="IPR012340">
    <property type="entry name" value="NA-bd_OB-fold"/>
</dbReference>